<reference evidence="2 3" key="1">
    <citation type="submission" date="2019-08" db="EMBL/GenBank/DDBJ databases">
        <title>Seonamhaeicola sediminis sp. nov., isolated from marine sediment.</title>
        <authorList>
            <person name="Cao W.R."/>
        </authorList>
    </citation>
    <scope>NUCLEOTIDE SEQUENCE [LARGE SCALE GENOMIC DNA]</scope>
    <source>
        <strain evidence="2 3">B011</strain>
    </source>
</reference>
<sequence length="824" mass="94460">MSKYLLYVILFLSLSRISYSQENGVVALDLPVRNSLKFNRHVVNPTFSFVREQNKYISFSNKRQWMQFENAPQAYLFGFSGRIKENIGAGVSLFQQDFGVQTTFGGILNFAYNAVINRENNLTFGLNIGAYQSSINEGNVISNFPDPALQNLPKNLLLTVNPGINYGTEFFDFGVSVNNLVSYNFNTSKLIEDNPELGYQAHIMYTGYMDSRGFFDEAKFSSLITAELKEETTVFSGLAMLSIPKGLWGQIGYNTLYGASAGLGINISEQIAVEYNFEKSLGELSGFGSSHEFTLAYRFKNNSRYLYNGDDEEKSVFATKRRKRSVAKRNTSNNKTRTPDRRKIANTNNNDTPVASDKPKDNVAEDSTTQTEVVENKTSQSEEESRIQEATNEAERIEKDRLEAQAEKEKKEAEEKARLEEERKARIEAERQKAAAEEKARLEAERIKNEELERAKKEAEAKEEERIRAELLKKKQEEEEKARIEAERQKAEAEEKARLEAERIRNEELEQAKIEEEARRRAEEAQAQQLPEVDEETAESINDLNKTAEASNNSQKDLIKKLTEKVAIKQKDLDDLKEENDLSEQGIVVAPKAFKSVTAENAEIENLKERLDKVIEEQRIKIEELEAIYITRKRKVRDDKDPLNAAYLKAINELKEQQLTAIKTKSDLEASLVTIKAATEEERKRRIKRAAYDNQKDRFNKDSLALARIKKFTEESTEKLTESDFDFGEERNNSNIEIVKNVSHSESGYYMVIAVHDSEAKRDEFLKKMVASGRKDVNFFFDVNSNKYFIYYDKFDNIGQAQRSLQNKENEPYNAKMSIVKIEN</sequence>
<dbReference type="AlphaFoldDB" id="A0A5D0HL48"/>
<protein>
    <submittedName>
        <fullName evidence="2">Type IX secretion system membrane protein PorP/SprF</fullName>
    </submittedName>
</protein>
<feature type="compositionally biased region" description="Polar residues" evidence="1">
    <location>
        <begin position="365"/>
        <end position="379"/>
    </location>
</feature>
<comment type="caution">
    <text evidence="2">The sequence shown here is derived from an EMBL/GenBank/DDBJ whole genome shotgun (WGS) entry which is preliminary data.</text>
</comment>
<organism evidence="2 3">
    <name type="scientific">Seonamhaeicola marinus</name>
    <dbReference type="NCBI Taxonomy" id="1912246"/>
    <lineage>
        <taxon>Bacteria</taxon>
        <taxon>Pseudomonadati</taxon>
        <taxon>Bacteroidota</taxon>
        <taxon>Flavobacteriia</taxon>
        <taxon>Flavobacteriales</taxon>
        <taxon>Flavobacteriaceae</taxon>
    </lineage>
</organism>
<evidence type="ECO:0000313" key="2">
    <source>
        <dbReference type="EMBL" id="TYA72008.1"/>
    </source>
</evidence>
<dbReference type="RefSeq" id="WP_148544995.1">
    <property type="nucleotide sequence ID" value="NZ_VSDQ01000718.1"/>
</dbReference>
<dbReference type="OrthoDB" id="1393025at2"/>
<evidence type="ECO:0000256" key="1">
    <source>
        <dbReference type="SAM" id="MobiDB-lite"/>
    </source>
</evidence>
<evidence type="ECO:0000313" key="3">
    <source>
        <dbReference type="Proteomes" id="UP000323930"/>
    </source>
</evidence>
<dbReference type="InterPro" id="IPR019861">
    <property type="entry name" value="PorP/SprF_Bacteroidetes"/>
</dbReference>
<dbReference type="Pfam" id="PF11751">
    <property type="entry name" value="PorP_SprF"/>
    <property type="match status" value="1"/>
</dbReference>
<name>A0A5D0HL48_9FLAO</name>
<accession>A0A5D0HL48</accession>
<gene>
    <name evidence="2" type="ORF">FUA24_20910</name>
</gene>
<dbReference type="EMBL" id="VSDQ01000718">
    <property type="protein sequence ID" value="TYA72008.1"/>
    <property type="molecule type" value="Genomic_DNA"/>
</dbReference>
<feature type="compositionally biased region" description="Basic and acidic residues" evidence="1">
    <location>
        <begin position="383"/>
        <end position="524"/>
    </location>
</feature>
<dbReference type="Proteomes" id="UP000323930">
    <property type="component" value="Unassembled WGS sequence"/>
</dbReference>
<dbReference type="NCBIfam" id="TIGR03519">
    <property type="entry name" value="T9SS_PorP_fam"/>
    <property type="match status" value="1"/>
</dbReference>
<feature type="region of interest" description="Disordered" evidence="1">
    <location>
        <begin position="319"/>
        <end position="540"/>
    </location>
</feature>
<proteinExistence type="predicted"/>
<keyword evidence="3" id="KW-1185">Reference proteome</keyword>